<dbReference type="GO" id="GO:0005789">
    <property type="term" value="C:endoplasmic reticulum membrane"/>
    <property type="evidence" value="ECO:0007669"/>
    <property type="project" value="UniProtKB-SubCell"/>
</dbReference>
<dbReference type="GO" id="GO:0005506">
    <property type="term" value="F:iron ion binding"/>
    <property type="evidence" value="ECO:0007669"/>
    <property type="project" value="InterPro"/>
</dbReference>
<comment type="cofactor">
    <cofactor evidence="1">
        <name>heme</name>
        <dbReference type="ChEBI" id="CHEBI:30413"/>
    </cofactor>
</comment>
<evidence type="ECO:0000256" key="2">
    <source>
        <dbReference type="ARBA" id="ARBA00004174"/>
    </source>
</evidence>
<dbReference type="PANTHER" id="PTHR24300:SF153">
    <property type="entry name" value="CYTOCHROME P450 2G1-LIKE-RELATED"/>
    <property type="match status" value="1"/>
</dbReference>
<evidence type="ECO:0000256" key="5">
    <source>
        <dbReference type="ARBA" id="ARBA00022617"/>
    </source>
</evidence>
<dbReference type="Gene3D" id="1.10.630.10">
    <property type="entry name" value="Cytochrome P450"/>
    <property type="match status" value="1"/>
</dbReference>
<evidence type="ECO:0000256" key="7">
    <source>
        <dbReference type="ARBA" id="ARBA00022824"/>
    </source>
</evidence>
<feature type="compositionally biased region" description="Basic and acidic residues" evidence="13">
    <location>
        <begin position="189"/>
        <end position="199"/>
    </location>
</feature>
<dbReference type="GO" id="GO:0016712">
    <property type="term" value="F:oxidoreductase activity, acting on paired donors, with incorporation or reduction of molecular oxygen, reduced flavin or flavoprotein as one donor, and incorporation of one atom of oxygen"/>
    <property type="evidence" value="ECO:0007669"/>
    <property type="project" value="TreeGrafter"/>
</dbReference>
<dbReference type="PRINTS" id="PR00463">
    <property type="entry name" value="EP450I"/>
</dbReference>
<feature type="compositionally biased region" description="Low complexity" evidence="13">
    <location>
        <begin position="56"/>
        <end position="67"/>
    </location>
</feature>
<accession>A0A5E4ADM6</accession>
<organism evidence="14">
    <name type="scientific">Marmota monax</name>
    <name type="common">Woodchuck</name>
    <dbReference type="NCBI Taxonomy" id="9995"/>
    <lineage>
        <taxon>Eukaryota</taxon>
        <taxon>Metazoa</taxon>
        <taxon>Chordata</taxon>
        <taxon>Craniata</taxon>
        <taxon>Vertebrata</taxon>
        <taxon>Euteleostomi</taxon>
        <taxon>Mammalia</taxon>
        <taxon>Eutheria</taxon>
        <taxon>Euarchontoglires</taxon>
        <taxon>Glires</taxon>
        <taxon>Rodentia</taxon>
        <taxon>Sciuromorpha</taxon>
        <taxon>Sciuridae</taxon>
        <taxon>Xerinae</taxon>
        <taxon>Marmotini</taxon>
        <taxon>Marmota</taxon>
    </lineage>
</organism>
<evidence type="ECO:0000256" key="11">
    <source>
        <dbReference type="ARBA" id="ARBA00023033"/>
    </source>
</evidence>
<dbReference type="InterPro" id="IPR002401">
    <property type="entry name" value="Cyt_P450_E_grp-I"/>
</dbReference>
<keyword evidence="7" id="KW-0256">Endoplasmic reticulum</keyword>
<proteinExistence type="inferred from homology"/>
<feature type="compositionally biased region" description="Basic and acidic residues" evidence="13">
    <location>
        <begin position="142"/>
        <end position="178"/>
    </location>
</feature>
<comment type="similarity">
    <text evidence="4">Belongs to the cytochrome P450 family.</text>
</comment>
<evidence type="ECO:0000256" key="10">
    <source>
        <dbReference type="ARBA" id="ARBA00023004"/>
    </source>
</evidence>
<sequence>MLRGSNTGKGLEMAKKPGDLEGAGDRPRRDLGATDAERQGKQWEGSRQNCQPLPASPSSSCWACPGPALRPAQPHGPPTGLGTRALACPRPTPPRAGQPPAAAGGTPPPGCAQGCLCGSRPLPGQVTVGTGDRRTRWQQGGEGDKQREETEKEEITERGEPEPGEEERGWAEVHRKSEPGYQRRAGGPQRDHPKGPWKKLGWDRAEHAWLQSETETEVPSAAQEPKETVRWRHTLGGQRQRPRPKETTPCPERPGQLGFKVTVLSLQLKDQYGPVFTVRLGPTPLVVLCAAQAVPDAFGGRADVAISEKTDRGYGIAFSQGERWRTLRRFALTTLRDLGLGRRSLEERIQEELGCLERELESACGTPFDPTFPIRRSTANIICSVVFGCRFHYQDEDFKTFLGLLAENLKQMDTFWVQAYGLFPALLRHLPGPHNRLFEVSEKQKEFMARVVKEHQDSVDTAQPRDFIDAFLIRMQQVGLQ</sequence>
<evidence type="ECO:0000256" key="6">
    <source>
        <dbReference type="ARBA" id="ARBA00022723"/>
    </source>
</evidence>
<evidence type="ECO:0000256" key="1">
    <source>
        <dbReference type="ARBA" id="ARBA00001971"/>
    </source>
</evidence>
<comment type="caution">
    <text evidence="14">The sequence shown here is derived from an EMBL/GenBank/DDBJ whole genome shotgun (WGS) entry which is preliminary data.</text>
</comment>
<keyword evidence="8" id="KW-0492">Microsome</keyword>
<gene>
    <name evidence="14" type="ORF">MONAX_5E017189</name>
</gene>
<dbReference type="GO" id="GO:0008392">
    <property type="term" value="F:arachidonate epoxygenase activity"/>
    <property type="evidence" value="ECO:0007669"/>
    <property type="project" value="TreeGrafter"/>
</dbReference>
<evidence type="ECO:0000256" key="12">
    <source>
        <dbReference type="ARBA" id="ARBA00023136"/>
    </source>
</evidence>
<dbReference type="FunFam" id="1.10.630.10:FF:000238">
    <property type="entry name" value="Cytochrome P450 2A6"/>
    <property type="match status" value="1"/>
</dbReference>
<feature type="compositionally biased region" description="Basic and acidic residues" evidence="13">
    <location>
        <begin position="12"/>
        <end position="41"/>
    </location>
</feature>
<keyword evidence="9" id="KW-0560">Oxidoreductase</keyword>
<feature type="region of interest" description="Disordered" evidence="13">
    <location>
        <begin position="1"/>
        <end position="199"/>
    </location>
</feature>
<dbReference type="SUPFAM" id="SSF48264">
    <property type="entry name" value="Cytochrome P450"/>
    <property type="match status" value="1"/>
</dbReference>
<keyword evidence="10" id="KW-0408">Iron</keyword>
<dbReference type="AlphaFoldDB" id="A0A5E4ADM6"/>
<keyword evidence="5" id="KW-0349">Heme</keyword>
<dbReference type="InterPro" id="IPR036396">
    <property type="entry name" value="Cyt_P450_sf"/>
</dbReference>
<evidence type="ECO:0000256" key="13">
    <source>
        <dbReference type="SAM" id="MobiDB-lite"/>
    </source>
</evidence>
<name>A0A5E4ADM6_MARMO</name>
<keyword evidence="6" id="KW-0479">Metal-binding</keyword>
<dbReference type="GO" id="GO:0019373">
    <property type="term" value="P:epoxygenase P450 pathway"/>
    <property type="evidence" value="ECO:0007669"/>
    <property type="project" value="TreeGrafter"/>
</dbReference>
<dbReference type="Pfam" id="PF00067">
    <property type="entry name" value="p450"/>
    <property type="match status" value="1"/>
</dbReference>
<protein>
    <submittedName>
        <fullName evidence="14">Uncharacterized protein</fullName>
    </submittedName>
</protein>
<evidence type="ECO:0000256" key="8">
    <source>
        <dbReference type="ARBA" id="ARBA00022848"/>
    </source>
</evidence>
<reference evidence="14" key="1">
    <citation type="submission" date="2019-04" db="EMBL/GenBank/DDBJ databases">
        <authorList>
            <person name="Alioto T."/>
            <person name="Alioto T."/>
        </authorList>
    </citation>
    <scope>NUCLEOTIDE SEQUENCE [LARGE SCALE GENOMIC DNA]</scope>
</reference>
<feature type="region of interest" description="Disordered" evidence="13">
    <location>
        <begin position="211"/>
        <end position="254"/>
    </location>
</feature>
<dbReference type="EMBL" id="CABDUW010000043">
    <property type="protein sequence ID" value="VTJ54956.1"/>
    <property type="molecule type" value="Genomic_DNA"/>
</dbReference>
<dbReference type="GO" id="GO:0020037">
    <property type="term" value="F:heme binding"/>
    <property type="evidence" value="ECO:0007669"/>
    <property type="project" value="InterPro"/>
</dbReference>
<comment type="subcellular location">
    <subcellularLocation>
        <location evidence="3">Endoplasmic reticulum membrane</location>
        <topology evidence="3">Peripheral membrane protein</topology>
    </subcellularLocation>
    <subcellularLocation>
        <location evidence="2">Microsome membrane</location>
        <topology evidence="2">Peripheral membrane protein</topology>
    </subcellularLocation>
</comment>
<dbReference type="InterPro" id="IPR001128">
    <property type="entry name" value="Cyt_P450"/>
</dbReference>
<evidence type="ECO:0000256" key="9">
    <source>
        <dbReference type="ARBA" id="ARBA00023002"/>
    </source>
</evidence>
<dbReference type="GO" id="GO:0006805">
    <property type="term" value="P:xenobiotic metabolic process"/>
    <property type="evidence" value="ECO:0007669"/>
    <property type="project" value="TreeGrafter"/>
</dbReference>
<evidence type="ECO:0000256" key="4">
    <source>
        <dbReference type="ARBA" id="ARBA00010617"/>
    </source>
</evidence>
<evidence type="ECO:0000256" key="3">
    <source>
        <dbReference type="ARBA" id="ARBA00004406"/>
    </source>
</evidence>
<keyword evidence="11" id="KW-0503">Monooxygenase</keyword>
<dbReference type="InterPro" id="IPR050182">
    <property type="entry name" value="Cytochrome_P450_fam2"/>
</dbReference>
<keyword evidence="12" id="KW-0472">Membrane</keyword>
<evidence type="ECO:0000313" key="14">
    <source>
        <dbReference type="EMBL" id="VTJ54956.1"/>
    </source>
</evidence>
<dbReference type="PANTHER" id="PTHR24300">
    <property type="entry name" value="CYTOCHROME P450 508A4-RELATED"/>
    <property type="match status" value="1"/>
</dbReference>